<dbReference type="OrthoDB" id="4576545at2759"/>
<evidence type="ECO:0000313" key="2">
    <source>
        <dbReference type="Proteomes" id="UP000236664"/>
    </source>
</evidence>
<comment type="caution">
    <text evidence="1">The sequence shown here is derived from an EMBL/GenBank/DDBJ whole genome shotgun (WGS) entry which is preliminary data.</text>
</comment>
<dbReference type="Proteomes" id="UP000236664">
    <property type="component" value="Unassembled WGS sequence"/>
</dbReference>
<dbReference type="EMBL" id="MTQA01000184">
    <property type="protein sequence ID" value="PNP75005.1"/>
    <property type="molecule type" value="Genomic_DNA"/>
</dbReference>
<accession>A0A2K0VYA7</accession>
<protein>
    <submittedName>
        <fullName evidence="1">Uncharacterized protein</fullName>
    </submittedName>
</protein>
<proteinExistence type="predicted"/>
<gene>
    <name evidence="1" type="ORF">FNYG_11652</name>
</gene>
<keyword evidence="2" id="KW-1185">Reference proteome</keyword>
<organism evidence="1 2">
    <name type="scientific">Gibberella nygamai</name>
    <name type="common">Bean root rot disease fungus</name>
    <name type="synonym">Fusarium nygamai</name>
    <dbReference type="NCBI Taxonomy" id="42673"/>
    <lineage>
        <taxon>Eukaryota</taxon>
        <taxon>Fungi</taxon>
        <taxon>Dikarya</taxon>
        <taxon>Ascomycota</taxon>
        <taxon>Pezizomycotina</taxon>
        <taxon>Sordariomycetes</taxon>
        <taxon>Hypocreomycetidae</taxon>
        <taxon>Hypocreales</taxon>
        <taxon>Nectriaceae</taxon>
        <taxon>Fusarium</taxon>
        <taxon>Fusarium fujikuroi species complex</taxon>
    </lineage>
</organism>
<reference evidence="1 2" key="1">
    <citation type="submission" date="2017-06" db="EMBL/GenBank/DDBJ databases">
        <title>Genome of Fusarium nygamai isolate CS10214.</title>
        <authorList>
            <person name="Gardiner D.M."/>
            <person name="Obanor F."/>
            <person name="Kazan K."/>
        </authorList>
    </citation>
    <scope>NUCLEOTIDE SEQUENCE [LARGE SCALE GENOMIC DNA]</scope>
    <source>
        <strain evidence="1 2">CS10214</strain>
    </source>
</reference>
<name>A0A2K0VYA7_GIBNY</name>
<evidence type="ECO:0000313" key="1">
    <source>
        <dbReference type="EMBL" id="PNP75005.1"/>
    </source>
</evidence>
<dbReference type="AlphaFoldDB" id="A0A2K0VYA7"/>
<sequence>MSVYSETTKPSFKVSFKDWRDIDLDDDELSLPTLVSACERGAKVFTLILRDLQGELERHADIPEVIAQDAKDLIALVSFYFHGPLRAVLNTSERWDVMQNSYSRVFDGLHESVRLVQSILDRPSAPARIVQNMEASSRSKSIVEISSRSPIELLLRAVTAHQRWDRLGMNLKAFKCLQESITDNIKWQRTYVQHTKGSR</sequence>